<keyword evidence="3" id="KW-1185">Reference proteome</keyword>
<sequence length="230" mass="26123">MTSKVKSLIWLRWQFLMSNKFLLFLAISPIIYLSLLTIVGNSETNVLYMGTGVSSIYSLTAGSFLAMMISEEKEKKNLKTLILSGVKEGDYIISAILFPVLFAVLEVVLLPFIFQIKSMDWLTFLPVVCLTVVFFVLINLLIVFLTKSQTQATLFSISLYFLATFLPILADQSRLVKVILDWSFYGATTRYFSKVGAYSLTDTSFYALIVWVILVGIVTVFAYRRNRYLV</sequence>
<dbReference type="Proteomes" id="UP000809081">
    <property type="component" value="Unassembled WGS sequence"/>
</dbReference>
<evidence type="ECO:0000256" key="1">
    <source>
        <dbReference type="SAM" id="Phobius"/>
    </source>
</evidence>
<accession>A0ABS2PMP4</accession>
<name>A0ABS2PMP4_9STRE</name>
<evidence type="ECO:0000313" key="3">
    <source>
        <dbReference type="Proteomes" id="UP000809081"/>
    </source>
</evidence>
<keyword evidence="1" id="KW-1133">Transmembrane helix</keyword>
<feature type="transmembrane region" description="Helical" evidence="1">
    <location>
        <begin position="21"/>
        <end position="40"/>
    </location>
</feature>
<proteinExistence type="predicted"/>
<feature type="transmembrane region" description="Helical" evidence="1">
    <location>
        <begin position="205"/>
        <end position="223"/>
    </location>
</feature>
<organism evidence="2 3">
    <name type="scientific">Streptococcus saliviloxodontae</name>
    <dbReference type="NCBI Taxonomy" id="1349416"/>
    <lineage>
        <taxon>Bacteria</taxon>
        <taxon>Bacillati</taxon>
        <taxon>Bacillota</taxon>
        <taxon>Bacilli</taxon>
        <taxon>Lactobacillales</taxon>
        <taxon>Streptococcaceae</taxon>
        <taxon>Streptococcus</taxon>
    </lineage>
</organism>
<feature type="transmembrane region" description="Helical" evidence="1">
    <location>
        <begin position="121"/>
        <end position="145"/>
    </location>
</feature>
<comment type="caution">
    <text evidence="2">The sequence shown here is derived from an EMBL/GenBank/DDBJ whole genome shotgun (WGS) entry which is preliminary data.</text>
</comment>
<protein>
    <submittedName>
        <fullName evidence="2">ABC-2 type transport system permease protein</fullName>
    </submittedName>
</protein>
<dbReference type="RefSeq" id="WP_205017580.1">
    <property type="nucleotide sequence ID" value="NZ_JAFBEI010000033.1"/>
</dbReference>
<dbReference type="EMBL" id="JAFBEI010000033">
    <property type="protein sequence ID" value="MBM7636713.1"/>
    <property type="molecule type" value="Genomic_DNA"/>
</dbReference>
<feature type="transmembrane region" description="Helical" evidence="1">
    <location>
        <begin position="91"/>
        <end position="115"/>
    </location>
</feature>
<reference evidence="2 3" key="1">
    <citation type="submission" date="2021-01" db="EMBL/GenBank/DDBJ databases">
        <title>Genomic Encyclopedia of Type Strains, Phase IV (KMG-IV): sequencing the most valuable type-strain genomes for metagenomic binning, comparative biology and taxonomic classification.</title>
        <authorList>
            <person name="Goeker M."/>
        </authorList>
    </citation>
    <scope>NUCLEOTIDE SEQUENCE [LARGE SCALE GENOMIC DNA]</scope>
    <source>
        <strain evidence="2 3">DSM 27513</strain>
    </source>
</reference>
<feature type="transmembrane region" description="Helical" evidence="1">
    <location>
        <begin position="152"/>
        <end position="170"/>
    </location>
</feature>
<keyword evidence="1" id="KW-0472">Membrane</keyword>
<feature type="transmembrane region" description="Helical" evidence="1">
    <location>
        <begin position="46"/>
        <end position="70"/>
    </location>
</feature>
<evidence type="ECO:0000313" key="2">
    <source>
        <dbReference type="EMBL" id="MBM7636713.1"/>
    </source>
</evidence>
<gene>
    <name evidence="2" type="ORF">JOC31_001537</name>
</gene>
<keyword evidence="1" id="KW-0812">Transmembrane</keyword>